<accession>A0A382D232</accession>
<dbReference type="EMBL" id="UINC01037112">
    <property type="protein sequence ID" value="SVB32112.1"/>
    <property type="molecule type" value="Genomic_DNA"/>
</dbReference>
<evidence type="ECO:0000259" key="1">
    <source>
        <dbReference type="Pfam" id="PF13847"/>
    </source>
</evidence>
<protein>
    <recommendedName>
        <fullName evidence="1">Methyltransferase domain-containing protein</fullName>
    </recommendedName>
</protein>
<dbReference type="CDD" id="cd02440">
    <property type="entry name" value="AdoMet_MTases"/>
    <property type="match status" value="1"/>
</dbReference>
<reference evidence="2" key="1">
    <citation type="submission" date="2018-05" db="EMBL/GenBank/DDBJ databases">
        <authorList>
            <person name="Lanie J.A."/>
            <person name="Ng W.-L."/>
            <person name="Kazmierczak K.M."/>
            <person name="Andrzejewski T.M."/>
            <person name="Davidsen T.M."/>
            <person name="Wayne K.J."/>
            <person name="Tettelin H."/>
            <person name="Glass J.I."/>
            <person name="Rusch D."/>
            <person name="Podicherti R."/>
            <person name="Tsui H.-C.T."/>
            <person name="Winkler M.E."/>
        </authorList>
    </citation>
    <scope>NUCLEOTIDE SEQUENCE</scope>
</reference>
<gene>
    <name evidence="2" type="ORF">METZ01_LOCUS184966</name>
</gene>
<dbReference type="SUPFAM" id="SSF53335">
    <property type="entry name" value="S-adenosyl-L-methionine-dependent methyltransferases"/>
    <property type="match status" value="1"/>
</dbReference>
<sequence length="344" mass="38514">MLINEFDYLDEESIEGPKRCSSLNPFLRRVFTFQYSVIADILSTNGIKSTQRGFDMADDPGKISKSEPFYISMTNETTPAYVHGYSERETERLYDQAGSVRNLVHQGTSYPPGSKVLEAGCGVGAQTVTLAQNSPEARFYSVDWAEKSLSLARNVVQSSGINNVEFLQADIFDLPYEEEFFDHLFVCHLLEHLLEPVAGLSALRAHAKMGGSLTVFEGDHGSCYFHPQSKEASMAWNCLVEVQRRLGANSLIGRELYPLINDSGFRDVRITPKMVYIDQSLPKLMDSFVSKTIIPMVEGVKVPALGLGLIDEKSWHKGIHDLHQITRLKEGTFCYTFFKGEACN</sequence>
<dbReference type="PANTHER" id="PTHR43861">
    <property type="entry name" value="TRANS-ACONITATE 2-METHYLTRANSFERASE-RELATED"/>
    <property type="match status" value="1"/>
</dbReference>
<dbReference type="InterPro" id="IPR025714">
    <property type="entry name" value="Methyltranfer_dom"/>
</dbReference>
<dbReference type="PANTHER" id="PTHR43861:SF1">
    <property type="entry name" value="TRANS-ACONITATE 2-METHYLTRANSFERASE"/>
    <property type="match status" value="1"/>
</dbReference>
<dbReference type="AlphaFoldDB" id="A0A382D232"/>
<feature type="domain" description="Methyltransferase" evidence="1">
    <location>
        <begin position="113"/>
        <end position="224"/>
    </location>
</feature>
<organism evidence="2">
    <name type="scientific">marine metagenome</name>
    <dbReference type="NCBI Taxonomy" id="408172"/>
    <lineage>
        <taxon>unclassified sequences</taxon>
        <taxon>metagenomes</taxon>
        <taxon>ecological metagenomes</taxon>
    </lineage>
</organism>
<dbReference type="Pfam" id="PF13847">
    <property type="entry name" value="Methyltransf_31"/>
    <property type="match status" value="1"/>
</dbReference>
<proteinExistence type="predicted"/>
<name>A0A382D232_9ZZZZ</name>
<dbReference type="Gene3D" id="6.10.140.1580">
    <property type="match status" value="2"/>
</dbReference>
<dbReference type="Gene3D" id="3.40.50.150">
    <property type="entry name" value="Vaccinia Virus protein VP39"/>
    <property type="match status" value="1"/>
</dbReference>
<dbReference type="InterPro" id="IPR029063">
    <property type="entry name" value="SAM-dependent_MTases_sf"/>
</dbReference>
<evidence type="ECO:0000313" key="2">
    <source>
        <dbReference type="EMBL" id="SVB32112.1"/>
    </source>
</evidence>